<keyword evidence="8" id="KW-1185">Reference proteome</keyword>
<gene>
    <name evidence="7" type="ORF">SOIL9_10240</name>
</gene>
<keyword evidence="3" id="KW-0805">Transcription regulation</keyword>
<dbReference type="GO" id="GO:0006355">
    <property type="term" value="P:regulation of DNA-templated transcription"/>
    <property type="evidence" value="ECO:0007669"/>
    <property type="project" value="InterPro"/>
</dbReference>
<dbReference type="InterPro" id="IPR029016">
    <property type="entry name" value="GAF-like_dom_sf"/>
</dbReference>
<dbReference type="FunFam" id="3.40.50.300:FF:000006">
    <property type="entry name" value="DNA-binding transcriptional regulator NtrC"/>
    <property type="match status" value="1"/>
</dbReference>
<dbReference type="Pfam" id="PF01590">
    <property type="entry name" value="GAF"/>
    <property type="match status" value="1"/>
</dbReference>
<sequence>MDSDGTNPLFADPKRLLLDMAREHRLPELLRMVVERAAETPRVALARIWLAQRTADCAKCLTPTECNGRPTCLQLVASAGRSAVDPRVEWTRLDGAFRRIPLGVRKVGRIAATGEPIEVPNLSSPEPPEWVARPEWVRAEGIAGFGGQPLVHRGQVLGVLAVFARGAIGTECMSWLRTIADHTAAAIATARAFEQIEELRAKLELENEYLREEVTRTGAFGELVGGGPALEAVARQIDLVAPTDSAVLLLGESGTGKELVAREVHRRSKRSARPLVKVNCAAVPRELYESEFFGHAKGAFTGALRDRAGRFELADSGTLFLDEVGEIPLELQAKLLRVLQEGELERVGEERTRKINVRLIAATNRDLRAEAEAGRFRQDLYYRLSVFPVELPPLRKRGEDIPLLAEHFLALTARKLGRSKPRLTLANVQQLQRYHWPGNVRELQHVIERAVITADGSRLTIDLPVGSPGTTSKAAAVPAAGSEDRVLTDAEVRELEANNIRVALRQTKGKVSGPGGAAELLGVRPTTLASRIKVLGLAE</sequence>
<keyword evidence="2" id="KW-0067">ATP-binding</keyword>
<dbReference type="Pfam" id="PF00158">
    <property type="entry name" value="Sigma54_activat"/>
    <property type="match status" value="1"/>
</dbReference>
<dbReference type="AlphaFoldDB" id="A0A6P2D696"/>
<dbReference type="PANTHER" id="PTHR32071:SF57">
    <property type="entry name" value="C4-DICARBOXYLATE TRANSPORT TRANSCRIPTIONAL REGULATORY PROTEIN DCTD"/>
    <property type="match status" value="1"/>
</dbReference>
<dbReference type="Pfam" id="PF25601">
    <property type="entry name" value="AAA_lid_14"/>
    <property type="match status" value="1"/>
</dbReference>
<dbReference type="SUPFAM" id="SSF55781">
    <property type="entry name" value="GAF domain-like"/>
    <property type="match status" value="1"/>
</dbReference>
<dbReference type="InterPro" id="IPR025662">
    <property type="entry name" value="Sigma_54_int_dom_ATP-bd_1"/>
</dbReference>
<proteinExistence type="predicted"/>
<dbReference type="SMART" id="SM00382">
    <property type="entry name" value="AAA"/>
    <property type="match status" value="1"/>
</dbReference>
<dbReference type="InterPro" id="IPR027417">
    <property type="entry name" value="P-loop_NTPase"/>
</dbReference>
<dbReference type="InterPro" id="IPR002078">
    <property type="entry name" value="Sigma_54_int"/>
</dbReference>
<dbReference type="GO" id="GO:0005524">
    <property type="term" value="F:ATP binding"/>
    <property type="evidence" value="ECO:0007669"/>
    <property type="project" value="UniProtKB-KW"/>
</dbReference>
<evidence type="ECO:0000313" key="8">
    <source>
        <dbReference type="Proteomes" id="UP000464178"/>
    </source>
</evidence>
<dbReference type="Proteomes" id="UP000464178">
    <property type="component" value="Chromosome"/>
</dbReference>
<dbReference type="InterPro" id="IPR003018">
    <property type="entry name" value="GAF"/>
</dbReference>
<evidence type="ECO:0000256" key="3">
    <source>
        <dbReference type="ARBA" id="ARBA00023015"/>
    </source>
</evidence>
<organism evidence="7 8">
    <name type="scientific">Gemmata massiliana</name>
    <dbReference type="NCBI Taxonomy" id="1210884"/>
    <lineage>
        <taxon>Bacteria</taxon>
        <taxon>Pseudomonadati</taxon>
        <taxon>Planctomycetota</taxon>
        <taxon>Planctomycetia</taxon>
        <taxon>Gemmatales</taxon>
        <taxon>Gemmataceae</taxon>
        <taxon>Gemmata</taxon>
    </lineage>
</organism>
<dbReference type="SUPFAM" id="SSF46689">
    <property type="entry name" value="Homeodomain-like"/>
    <property type="match status" value="1"/>
</dbReference>
<accession>A0A6P2D696</accession>
<dbReference type="SUPFAM" id="SSF52540">
    <property type="entry name" value="P-loop containing nucleoside triphosphate hydrolases"/>
    <property type="match status" value="1"/>
</dbReference>
<keyword evidence="5" id="KW-0804">Transcription</keyword>
<dbReference type="CDD" id="cd00009">
    <property type="entry name" value="AAA"/>
    <property type="match status" value="1"/>
</dbReference>
<evidence type="ECO:0000256" key="2">
    <source>
        <dbReference type="ARBA" id="ARBA00022840"/>
    </source>
</evidence>
<dbReference type="PROSITE" id="PS00688">
    <property type="entry name" value="SIGMA54_INTERACT_3"/>
    <property type="match status" value="1"/>
</dbReference>
<dbReference type="KEGG" id="gms:SOIL9_10240"/>
<keyword evidence="4" id="KW-0238">DNA-binding</keyword>
<keyword evidence="1" id="KW-0547">Nucleotide-binding</keyword>
<evidence type="ECO:0000256" key="4">
    <source>
        <dbReference type="ARBA" id="ARBA00023125"/>
    </source>
</evidence>
<feature type="domain" description="Sigma-54 factor interaction" evidence="6">
    <location>
        <begin position="223"/>
        <end position="452"/>
    </location>
</feature>
<dbReference type="PROSITE" id="PS00675">
    <property type="entry name" value="SIGMA54_INTERACT_1"/>
    <property type="match status" value="1"/>
</dbReference>
<evidence type="ECO:0000256" key="1">
    <source>
        <dbReference type="ARBA" id="ARBA00022741"/>
    </source>
</evidence>
<name>A0A6P2D696_9BACT</name>
<dbReference type="GO" id="GO:0003677">
    <property type="term" value="F:DNA binding"/>
    <property type="evidence" value="ECO:0007669"/>
    <property type="project" value="UniProtKB-KW"/>
</dbReference>
<dbReference type="Gene3D" id="3.40.50.300">
    <property type="entry name" value="P-loop containing nucleotide triphosphate hydrolases"/>
    <property type="match status" value="1"/>
</dbReference>
<dbReference type="InterPro" id="IPR058031">
    <property type="entry name" value="AAA_lid_NorR"/>
</dbReference>
<dbReference type="Gene3D" id="1.10.8.60">
    <property type="match status" value="1"/>
</dbReference>
<dbReference type="PANTHER" id="PTHR32071">
    <property type="entry name" value="TRANSCRIPTIONAL REGULATORY PROTEIN"/>
    <property type="match status" value="1"/>
</dbReference>
<dbReference type="Gene3D" id="3.30.450.40">
    <property type="match status" value="1"/>
</dbReference>
<dbReference type="Gene3D" id="1.10.10.60">
    <property type="entry name" value="Homeodomain-like"/>
    <property type="match status" value="1"/>
</dbReference>
<reference evidence="7 8" key="1">
    <citation type="submission" date="2019-05" db="EMBL/GenBank/DDBJ databases">
        <authorList>
            <consortium name="Science for Life Laboratories"/>
        </authorList>
    </citation>
    <scope>NUCLEOTIDE SEQUENCE [LARGE SCALE GENOMIC DNA]</scope>
    <source>
        <strain evidence="7">Soil9</strain>
    </source>
</reference>
<protein>
    <recommendedName>
        <fullName evidence="6">Sigma-54 factor interaction domain-containing protein</fullName>
    </recommendedName>
</protein>
<dbReference type="SMART" id="SM00065">
    <property type="entry name" value="GAF"/>
    <property type="match status" value="1"/>
</dbReference>
<evidence type="ECO:0000256" key="5">
    <source>
        <dbReference type="ARBA" id="ARBA00023163"/>
    </source>
</evidence>
<evidence type="ECO:0000259" key="6">
    <source>
        <dbReference type="PROSITE" id="PS50045"/>
    </source>
</evidence>
<dbReference type="InterPro" id="IPR009057">
    <property type="entry name" value="Homeodomain-like_sf"/>
</dbReference>
<evidence type="ECO:0000313" key="7">
    <source>
        <dbReference type="EMBL" id="VTR96831.1"/>
    </source>
</evidence>
<dbReference type="InterPro" id="IPR025944">
    <property type="entry name" value="Sigma_54_int_dom_CS"/>
</dbReference>
<dbReference type="InterPro" id="IPR003593">
    <property type="entry name" value="AAA+_ATPase"/>
</dbReference>
<dbReference type="EMBL" id="LR593886">
    <property type="protein sequence ID" value="VTR96831.1"/>
    <property type="molecule type" value="Genomic_DNA"/>
</dbReference>
<dbReference type="RefSeq" id="WP_162670934.1">
    <property type="nucleotide sequence ID" value="NZ_LR593886.1"/>
</dbReference>
<dbReference type="PROSITE" id="PS50045">
    <property type="entry name" value="SIGMA54_INTERACT_4"/>
    <property type="match status" value="1"/>
</dbReference>